<dbReference type="AlphaFoldDB" id="A0A8S1R2M2"/>
<dbReference type="PROSITE" id="PS51460">
    <property type="entry name" value="GAR"/>
    <property type="match status" value="1"/>
</dbReference>
<proteinExistence type="predicted"/>
<dbReference type="GO" id="GO:0008017">
    <property type="term" value="F:microtubule binding"/>
    <property type="evidence" value="ECO:0007669"/>
    <property type="project" value="InterPro"/>
</dbReference>
<dbReference type="InterPro" id="IPR003108">
    <property type="entry name" value="GAR_dom"/>
</dbReference>
<keyword evidence="1" id="KW-0175">Coiled coil</keyword>
<organism evidence="3 4">
    <name type="scientific">Paramecium sonneborni</name>
    <dbReference type="NCBI Taxonomy" id="65129"/>
    <lineage>
        <taxon>Eukaryota</taxon>
        <taxon>Sar</taxon>
        <taxon>Alveolata</taxon>
        <taxon>Ciliophora</taxon>
        <taxon>Intramacronucleata</taxon>
        <taxon>Oligohymenophorea</taxon>
        <taxon>Peniculida</taxon>
        <taxon>Parameciidae</taxon>
        <taxon>Paramecium</taxon>
    </lineage>
</organism>
<accession>A0A8S1R2M2</accession>
<evidence type="ECO:0000313" key="3">
    <source>
        <dbReference type="EMBL" id="CAD8121322.1"/>
    </source>
</evidence>
<feature type="coiled-coil region" evidence="1">
    <location>
        <begin position="136"/>
        <end position="163"/>
    </location>
</feature>
<feature type="coiled-coil region" evidence="1">
    <location>
        <begin position="398"/>
        <end position="492"/>
    </location>
</feature>
<keyword evidence="4" id="KW-1185">Reference proteome</keyword>
<feature type="domain" description="GAR" evidence="2">
    <location>
        <begin position="520"/>
        <end position="592"/>
    </location>
</feature>
<comment type="caution">
    <text evidence="3">The sequence shown here is derived from an EMBL/GenBank/DDBJ whole genome shotgun (WGS) entry which is preliminary data.</text>
</comment>
<feature type="coiled-coil region" evidence="1">
    <location>
        <begin position="190"/>
        <end position="368"/>
    </location>
</feature>
<evidence type="ECO:0000256" key="1">
    <source>
        <dbReference type="SAM" id="Coils"/>
    </source>
</evidence>
<dbReference type="Proteomes" id="UP000692954">
    <property type="component" value="Unassembled WGS sequence"/>
</dbReference>
<reference evidence="3" key="1">
    <citation type="submission" date="2021-01" db="EMBL/GenBank/DDBJ databases">
        <authorList>
            <consortium name="Genoscope - CEA"/>
            <person name="William W."/>
        </authorList>
    </citation>
    <scope>NUCLEOTIDE SEQUENCE</scope>
</reference>
<gene>
    <name evidence="3" type="ORF">PSON_ATCC_30995.1.T1310121</name>
</gene>
<protein>
    <recommendedName>
        <fullName evidence="2">GAR domain-containing protein</fullName>
    </recommendedName>
</protein>
<dbReference type="OrthoDB" id="298720at2759"/>
<sequence length="616" mass="72939">MNFKCVVAIKTKTNCKCNIKINEISKSLELPSQEAQFFDIPQIPDHILFDFENIAILTVPVPKEKTDEIELTDSFQLKDMKGKYYILFLPSKDIKFETNQSHQSPLRHYLKSYQTRTKERQQKAKTQQLINQPTNSIKHQNQNELLKQQYETVKEENKLLKMRERNDYLNELEISQAKRKQLQQFISQLSEDLTTQNETLQEKHNRLSSQLIELQQKFDDLQSLSIEQQSKIEQMHEIIEDKQSSILQLQSQIENQDQNKQMLNLYAKQKKDLESVLQQVSSSYEKDLLEKQLQIQRLKNDEVKILKQKQQELETENEQLKQKIQVYEEQLQGLNNYINQQKVKLNLIEQKNCQNQIFEQLNNQLEKDIINKDKQIYTLQDDIALLQRQIGFQQFRQNDELENEIIKLKEQVSKLQLQINSLESDNSKLRTENLKIAVLQQNLQSLKIQYSIPDFPDLKPLNQKVSQFQIQIESQMKELNNLRQTIFDLSKKHDEKELHNSQLKTMMTQIVESNQAYIPARGDDLDQQIANFINDRVDKEKYIPLLKRQSEGIYLYGHKRIFIKQEQGRILIRSGGGYLTIEEFLGLNESKIKDLTTDVIKRQAIQKKTERMKTIN</sequence>
<evidence type="ECO:0000259" key="2">
    <source>
        <dbReference type="PROSITE" id="PS51460"/>
    </source>
</evidence>
<dbReference type="EMBL" id="CAJJDN010000131">
    <property type="protein sequence ID" value="CAD8121322.1"/>
    <property type="molecule type" value="Genomic_DNA"/>
</dbReference>
<evidence type="ECO:0000313" key="4">
    <source>
        <dbReference type="Proteomes" id="UP000692954"/>
    </source>
</evidence>
<name>A0A8S1R2M2_9CILI</name>